<sequence>MQSICLHNTMEMLRQLFSSYLLSLRVQKVELFFFYIILFKINFFYIRVKMLFSDHEIIGLSLGRVSLLMG</sequence>
<gene>
    <name evidence="2" type="ORF">Lalb_Chr09g0333731</name>
</gene>
<organism evidence="2 3">
    <name type="scientific">Lupinus albus</name>
    <name type="common">White lupine</name>
    <name type="synonym">Lupinus termis</name>
    <dbReference type="NCBI Taxonomy" id="3870"/>
    <lineage>
        <taxon>Eukaryota</taxon>
        <taxon>Viridiplantae</taxon>
        <taxon>Streptophyta</taxon>
        <taxon>Embryophyta</taxon>
        <taxon>Tracheophyta</taxon>
        <taxon>Spermatophyta</taxon>
        <taxon>Magnoliopsida</taxon>
        <taxon>eudicotyledons</taxon>
        <taxon>Gunneridae</taxon>
        <taxon>Pentapetalae</taxon>
        <taxon>rosids</taxon>
        <taxon>fabids</taxon>
        <taxon>Fabales</taxon>
        <taxon>Fabaceae</taxon>
        <taxon>Papilionoideae</taxon>
        <taxon>50 kb inversion clade</taxon>
        <taxon>genistoids sensu lato</taxon>
        <taxon>core genistoids</taxon>
        <taxon>Genisteae</taxon>
        <taxon>Lupinus</taxon>
    </lineage>
</organism>
<dbReference type="EMBL" id="WOCE01000009">
    <property type="protein sequence ID" value="KAE9607776.1"/>
    <property type="molecule type" value="Genomic_DNA"/>
</dbReference>
<protein>
    <submittedName>
        <fullName evidence="2">Uncharacterized protein</fullName>
    </submittedName>
</protein>
<dbReference type="AlphaFoldDB" id="A0A6A4Q2N3"/>
<keyword evidence="1" id="KW-1133">Transmembrane helix</keyword>
<keyword evidence="3" id="KW-1185">Reference proteome</keyword>
<dbReference type="Proteomes" id="UP000447434">
    <property type="component" value="Chromosome 9"/>
</dbReference>
<reference evidence="3" key="1">
    <citation type="journal article" date="2020" name="Nat. Commun.">
        <title>Genome sequence of the cluster root forming white lupin.</title>
        <authorList>
            <person name="Hufnagel B."/>
            <person name="Marques A."/>
            <person name="Soriano A."/>
            <person name="Marques L."/>
            <person name="Divol F."/>
            <person name="Doumas P."/>
            <person name="Sallet E."/>
            <person name="Mancinotti D."/>
            <person name="Carrere S."/>
            <person name="Marande W."/>
            <person name="Arribat S."/>
            <person name="Keller J."/>
            <person name="Huneau C."/>
            <person name="Blein T."/>
            <person name="Aime D."/>
            <person name="Laguerre M."/>
            <person name="Taylor J."/>
            <person name="Schubert V."/>
            <person name="Nelson M."/>
            <person name="Geu-Flores F."/>
            <person name="Crespi M."/>
            <person name="Gallardo-Guerrero K."/>
            <person name="Delaux P.-M."/>
            <person name="Salse J."/>
            <person name="Berges H."/>
            <person name="Guyot R."/>
            <person name="Gouzy J."/>
            <person name="Peret B."/>
        </authorList>
    </citation>
    <scope>NUCLEOTIDE SEQUENCE [LARGE SCALE GENOMIC DNA]</scope>
    <source>
        <strain evidence="3">cv. Amiga</strain>
    </source>
</reference>
<comment type="caution">
    <text evidence="2">The sequence shown here is derived from an EMBL/GenBank/DDBJ whole genome shotgun (WGS) entry which is preliminary data.</text>
</comment>
<proteinExistence type="predicted"/>
<name>A0A6A4Q2N3_LUPAL</name>
<keyword evidence="1" id="KW-0812">Transmembrane</keyword>
<accession>A0A6A4Q2N3</accession>
<evidence type="ECO:0000313" key="3">
    <source>
        <dbReference type="Proteomes" id="UP000447434"/>
    </source>
</evidence>
<evidence type="ECO:0000256" key="1">
    <source>
        <dbReference type="SAM" id="Phobius"/>
    </source>
</evidence>
<keyword evidence="1" id="KW-0472">Membrane</keyword>
<evidence type="ECO:0000313" key="2">
    <source>
        <dbReference type="EMBL" id="KAE9607776.1"/>
    </source>
</evidence>
<feature type="transmembrane region" description="Helical" evidence="1">
    <location>
        <begin position="31"/>
        <end position="48"/>
    </location>
</feature>